<organism evidence="1">
    <name type="scientific">Anguilla anguilla</name>
    <name type="common">European freshwater eel</name>
    <name type="synonym">Muraena anguilla</name>
    <dbReference type="NCBI Taxonomy" id="7936"/>
    <lineage>
        <taxon>Eukaryota</taxon>
        <taxon>Metazoa</taxon>
        <taxon>Chordata</taxon>
        <taxon>Craniata</taxon>
        <taxon>Vertebrata</taxon>
        <taxon>Euteleostomi</taxon>
        <taxon>Actinopterygii</taxon>
        <taxon>Neopterygii</taxon>
        <taxon>Teleostei</taxon>
        <taxon>Anguilliformes</taxon>
        <taxon>Anguillidae</taxon>
        <taxon>Anguilla</taxon>
    </lineage>
</organism>
<name>A0A0E9PPP2_ANGAN</name>
<proteinExistence type="predicted"/>
<evidence type="ECO:0000313" key="1">
    <source>
        <dbReference type="EMBL" id="JAH06232.1"/>
    </source>
</evidence>
<dbReference type="EMBL" id="GBXM01102345">
    <property type="protein sequence ID" value="JAH06232.1"/>
    <property type="molecule type" value="Transcribed_RNA"/>
</dbReference>
<protein>
    <submittedName>
        <fullName evidence="1">Uncharacterized protein</fullName>
    </submittedName>
</protein>
<reference evidence="1" key="2">
    <citation type="journal article" date="2015" name="Fish Shellfish Immunol.">
        <title>Early steps in the European eel (Anguilla anguilla)-Vibrio vulnificus interaction in the gills: Role of the RtxA13 toxin.</title>
        <authorList>
            <person name="Callol A."/>
            <person name="Pajuelo D."/>
            <person name="Ebbesson L."/>
            <person name="Teles M."/>
            <person name="MacKenzie S."/>
            <person name="Amaro C."/>
        </authorList>
    </citation>
    <scope>NUCLEOTIDE SEQUENCE</scope>
</reference>
<reference evidence="1" key="1">
    <citation type="submission" date="2014-11" db="EMBL/GenBank/DDBJ databases">
        <authorList>
            <person name="Amaro Gonzalez C."/>
        </authorList>
    </citation>
    <scope>NUCLEOTIDE SEQUENCE</scope>
</reference>
<accession>A0A0E9PPP2</accession>
<sequence>MSMKHPSYSQDISQAEFRDFFYEWVLQSQKVLMSQWPQQSCEP</sequence>
<dbReference type="AlphaFoldDB" id="A0A0E9PPP2"/>